<accession>A0A9P6B1G3</accession>
<feature type="region of interest" description="Disordered" evidence="6">
    <location>
        <begin position="730"/>
        <end position="800"/>
    </location>
</feature>
<feature type="transmembrane region" description="Helical" evidence="7">
    <location>
        <begin position="586"/>
        <end position="603"/>
    </location>
</feature>
<proteinExistence type="inferred from homology"/>
<feature type="compositionally biased region" description="Polar residues" evidence="6">
    <location>
        <begin position="824"/>
        <end position="842"/>
    </location>
</feature>
<evidence type="ECO:0000256" key="2">
    <source>
        <dbReference type="ARBA" id="ARBA00009824"/>
    </source>
</evidence>
<evidence type="ECO:0000256" key="6">
    <source>
        <dbReference type="SAM" id="MobiDB-lite"/>
    </source>
</evidence>
<feature type="region of interest" description="Disordered" evidence="6">
    <location>
        <begin position="955"/>
        <end position="979"/>
    </location>
</feature>
<keyword evidence="9" id="KW-1185">Reference proteome</keyword>
<feature type="compositionally biased region" description="Polar residues" evidence="6">
    <location>
        <begin position="893"/>
        <end position="903"/>
    </location>
</feature>
<evidence type="ECO:0008006" key="10">
    <source>
        <dbReference type="Google" id="ProtNLM"/>
    </source>
</evidence>
<evidence type="ECO:0000256" key="3">
    <source>
        <dbReference type="ARBA" id="ARBA00022692"/>
    </source>
</evidence>
<dbReference type="Pfam" id="PF05277">
    <property type="entry name" value="DUF726"/>
    <property type="match status" value="1"/>
</dbReference>
<dbReference type="Proteomes" id="UP000886523">
    <property type="component" value="Unassembled WGS sequence"/>
</dbReference>
<evidence type="ECO:0000256" key="4">
    <source>
        <dbReference type="ARBA" id="ARBA00022989"/>
    </source>
</evidence>
<dbReference type="InterPro" id="IPR029058">
    <property type="entry name" value="AB_hydrolase_fold"/>
</dbReference>
<keyword evidence="5 7" id="KW-0472">Membrane</keyword>
<keyword evidence="4 7" id="KW-1133">Transmembrane helix</keyword>
<feature type="compositionally biased region" description="Low complexity" evidence="6">
    <location>
        <begin position="912"/>
        <end position="934"/>
    </location>
</feature>
<feature type="transmembrane region" description="Helical" evidence="7">
    <location>
        <begin position="416"/>
        <end position="440"/>
    </location>
</feature>
<feature type="region of interest" description="Disordered" evidence="6">
    <location>
        <begin position="218"/>
        <end position="256"/>
    </location>
</feature>
<feature type="compositionally biased region" description="Pro residues" evidence="6">
    <location>
        <begin position="233"/>
        <end position="249"/>
    </location>
</feature>
<comment type="similarity">
    <text evidence="2">Belongs to the TMCO4 family.</text>
</comment>
<gene>
    <name evidence="8" type="ORF">BS47DRAFT_1484309</name>
</gene>
<feature type="transmembrane region" description="Helical" evidence="7">
    <location>
        <begin position="374"/>
        <end position="396"/>
    </location>
</feature>
<evidence type="ECO:0000256" key="7">
    <source>
        <dbReference type="SAM" id="Phobius"/>
    </source>
</evidence>
<organism evidence="8 9">
    <name type="scientific">Hydnum rufescens UP504</name>
    <dbReference type="NCBI Taxonomy" id="1448309"/>
    <lineage>
        <taxon>Eukaryota</taxon>
        <taxon>Fungi</taxon>
        <taxon>Dikarya</taxon>
        <taxon>Basidiomycota</taxon>
        <taxon>Agaricomycotina</taxon>
        <taxon>Agaricomycetes</taxon>
        <taxon>Cantharellales</taxon>
        <taxon>Hydnaceae</taxon>
        <taxon>Hydnum</taxon>
    </lineage>
</organism>
<sequence length="1010" mass="109628">MPSIHATRLAPIAPSSIFDDDDDDGWQDMPVIRNVDPNLSLDEEDQKRYHYVAPAKRLSTDASNATGNLIDLDDFGSGWREKVESNEDDYTRLKLNDDEDADDAYLRTRYLFDEDKAMTPLSQMQATKSLLTEAQRIAYVGLCSLVARKMTSTLQQAHRKELAPAIHGMELWRLKIMGRIFYHMELETDEQKMIESLHQHGVDPNDLVPSLMTTHTVANPEYDPAEARRKEVPPTPTSPNKPQPPPNPLAPQSLLHPGQSVYDQTTANVLQPHEGTSLPGVSTTLSSTDEHVTLDIRWTVLCDLFLILIADSVYDARSRVLLETVAAKLGLGWIDVVRFEKRVTDALEIQEGAEQLEQKAVIEGRGKAARNRRYVMMGLATIGGGLVIGLSAGLLAPVIGAGLGAAFATVGVSGTAGFLGGVGGAAVITTGGVLTGSSIAAKGMARRTRQVRTFDLLPLHNNKRVSCIITVPGFMASQRDDVRLPFSVLDSVVGDVFSVLWEPEMMGEMGDALKILTSEVLSQVGQTVLQATVMTALMSALQWPIVLTKLGYLIDNPWSNALDRARAAGLVLADVLLNRSLGVRPITLIGFSLGARVIFYALLELAKNKAFGIVQDVFLLGATVTATTKSWLEVRSVIGGRFVNAFARSDWVLNYLFRATTGGAGHTSYRTYMPLILDQLGFPVSATYFDEPEEPDFEQERVVIREEEALAAAKKKKGFNIFRSLSKASASKELSSPSPIPPPPSSSRTTVRTPQPQKIDDDELPERLEHRPSPPRSNSAAIPSSARSSSGSEDPLPAIPAKAGFDFQAIGKVLGKENLDTDKSQSPIASPIPQNAPSSNIVANLEGSEAKSPTPIHNDVSSTPRATLSVLPNPSDDHQEISWHPPDIPSLGASFSRSLSMNDTPSFHEESTPSSSSLPGSMPSSTSLPTHTLTWPPPSSLLSFASNDGSIWAPDKSHSSFPPYESTPPPPLPLPLPLPQRRHPYSSFASSTLSFELPITLHSEKNRNLS</sequence>
<dbReference type="PANTHER" id="PTHR17920">
    <property type="entry name" value="TRANSMEMBRANE AND COILED-COIL DOMAIN-CONTAINING PROTEIN 4 TMCO4"/>
    <property type="match status" value="1"/>
</dbReference>
<feature type="compositionally biased region" description="Polar residues" evidence="6">
    <location>
        <begin position="859"/>
        <end position="872"/>
    </location>
</feature>
<protein>
    <recommendedName>
        <fullName evidence="10">DUF726-domain-containing protein</fullName>
    </recommendedName>
</protein>
<evidence type="ECO:0000313" key="8">
    <source>
        <dbReference type="EMBL" id="KAF9515943.1"/>
    </source>
</evidence>
<comment type="caution">
    <text evidence="8">The sequence shown here is derived from an EMBL/GenBank/DDBJ whole genome shotgun (WGS) entry which is preliminary data.</text>
</comment>
<dbReference type="EMBL" id="MU128945">
    <property type="protein sequence ID" value="KAF9515943.1"/>
    <property type="molecule type" value="Genomic_DNA"/>
</dbReference>
<dbReference type="SUPFAM" id="SSF53474">
    <property type="entry name" value="alpha/beta-Hydrolases"/>
    <property type="match status" value="1"/>
</dbReference>
<evidence type="ECO:0000256" key="5">
    <source>
        <dbReference type="ARBA" id="ARBA00023136"/>
    </source>
</evidence>
<keyword evidence="3 7" id="KW-0812">Transmembrane</keyword>
<dbReference type="AlphaFoldDB" id="A0A9P6B1G3"/>
<feature type="compositionally biased region" description="Low complexity" evidence="6">
    <location>
        <begin position="776"/>
        <end position="792"/>
    </location>
</feature>
<reference evidence="8" key="1">
    <citation type="journal article" date="2020" name="Nat. Commun.">
        <title>Large-scale genome sequencing of mycorrhizal fungi provides insights into the early evolution of symbiotic traits.</title>
        <authorList>
            <person name="Miyauchi S."/>
            <person name="Kiss E."/>
            <person name="Kuo A."/>
            <person name="Drula E."/>
            <person name="Kohler A."/>
            <person name="Sanchez-Garcia M."/>
            <person name="Morin E."/>
            <person name="Andreopoulos B."/>
            <person name="Barry K.W."/>
            <person name="Bonito G."/>
            <person name="Buee M."/>
            <person name="Carver A."/>
            <person name="Chen C."/>
            <person name="Cichocki N."/>
            <person name="Clum A."/>
            <person name="Culley D."/>
            <person name="Crous P.W."/>
            <person name="Fauchery L."/>
            <person name="Girlanda M."/>
            <person name="Hayes R.D."/>
            <person name="Keri Z."/>
            <person name="LaButti K."/>
            <person name="Lipzen A."/>
            <person name="Lombard V."/>
            <person name="Magnuson J."/>
            <person name="Maillard F."/>
            <person name="Murat C."/>
            <person name="Nolan M."/>
            <person name="Ohm R.A."/>
            <person name="Pangilinan J."/>
            <person name="Pereira M.F."/>
            <person name="Perotto S."/>
            <person name="Peter M."/>
            <person name="Pfister S."/>
            <person name="Riley R."/>
            <person name="Sitrit Y."/>
            <person name="Stielow J.B."/>
            <person name="Szollosi G."/>
            <person name="Zifcakova L."/>
            <person name="Stursova M."/>
            <person name="Spatafora J.W."/>
            <person name="Tedersoo L."/>
            <person name="Vaario L.M."/>
            <person name="Yamada A."/>
            <person name="Yan M."/>
            <person name="Wang P."/>
            <person name="Xu J."/>
            <person name="Bruns T."/>
            <person name="Baldrian P."/>
            <person name="Vilgalys R."/>
            <person name="Dunand C."/>
            <person name="Henrissat B."/>
            <person name="Grigoriev I.V."/>
            <person name="Hibbett D."/>
            <person name="Nagy L.G."/>
            <person name="Martin F.M."/>
        </authorList>
    </citation>
    <scope>NUCLEOTIDE SEQUENCE</scope>
    <source>
        <strain evidence="8">UP504</strain>
    </source>
</reference>
<feature type="region of interest" description="Disordered" evidence="6">
    <location>
        <begin position="816"/>
        <end position="939"/>
    </location>
</feature>
<dbReference type="InterPro" id="IPR007941">
    <property type="entry name" value="DUF726"/>
</dbReference>
<dbReference type="OrthoDB" id="277931at2759"/>
<dbReference type="PANTHER" id="PTHR17920:SF3">
    <property type="entry name" value="TRANSMEMBRANE AND COILED-COIL DOMAIN-CONTAINING PROTEIN 4"/>
    <property type="match status" value="1"/>
</dbReference>
<evidence type="ECO:0000256" key="1">
    <source>
        <dbReference type="ARBA" id="ARBA00004141"/>
    </source>
</evidence>
<evidence type="ECO:0000313" key="9">
    <source>
        <dbReference type="Proteomes" id="UP000886523"/>
    </source>
</evidence>
<dbReference type="GO" id="GO:0016020">
    <property type="term" value="C:membrane"/>
    <property type="evidence" value="ECO:0007669"/>
    <property type="project" value="UniProtKB-SubCell"/>
</dbReference>
<comment type="subcellular location">
    <subcellularLocation>
        <location evidence="1">Membrane</location>
        <topology evidence="1">Multi-pass membrane protein</topology>
    </subcellularLocation>
</comment>
<feature type="compositionally biased region" description="Pro residues" evidence="6">
    <location>
        <begin position="965"/>
        <end position="978"/>
    </location>
</feature>
<name>A0A9P6B1G3_9AGAM</name>